<dbReference type="GO" id="GO:0006565">
    <property type="term" value="P:L-serine catabolic process"/>
    <property type="evidence" value="ECO:0007669"/>
    <property type="project" value="TreeGrafter"/>
</dbReference>
<evidence type="ECO:0000256" key="8">
    <source>
        <dbReference type="ARBA" id="ARBA00022898"/>
    </source>
</evidence>
<evidence type="ECO:0000256" key="10">
    <source>
        <dbReference type="ARBA" id="ARBA00023304"/>
    </source>
</evidence>
<dbReference type="PANTHER" id="PTHR48078">
    <property type="entry name" value="THREONINE DEHYDRATASE, MITOCHONDRIAL-RELATED"/>
    <property type="match status" value="1"/>
</dbReference>
<dbReference type="Pfam" id="PF00585">
    <property type="entry name" value="Thr_dehydrat_C"/>
    <property type="match status" value="2"/>
</dbReference>
<dbReference type="GO" id="GO:0030170">
    <property type="term" value="F:pyridoxal phosphate binding"/>
    <property type="evidence" value="ECO:0007669"/>
    <property type="project" value="InterPro"/>
</dbReference>
<feature type="region of interest" description="Disordered" evidence="12">
    <location>
        <begin position="1460"/>
        <end position="1500"/>
    </location>
</feature>
<protein>
    <recommendedName>
        <fullName evidence="11">Threonine dehydratase</fullName>
        <ecNumber evidence="11">4.3.1.19</ecNumber>
    </recommendedName>
    <alternativeName>
        <fullName evidence="11">Threonine deaminase</fullName>
    </alternativeName>
</protein>
<comment type="caution">
    <text evidence="14">The sequence shown here is derived from an EMBL/GenBank/DDBJ whole genome shotgun (WGS) entry which is preliminary data.</text>
</comment>
<dbReference type="InParanoid" id="A0A1V8TAW5"/>
<dbReference type="CDD" id="cd04907">
    <property type="entry name" value="ACT_ThrD-I_2"/>
    <property type="match status" value="1"/>
</dbReference>
<keyword evidence="6 11" id="KW-0412">Isoleucine biosynthesis</keyword>
<evidence type="ECO:0000313" key="14">
    <source>
        <dbReference type="EMBL" id="OQO08510.1"/>
    </source>
</evidence>
<reference evidence="15" key="1">
    <citation type="submission" date="2017-03" db="EMBL/GenBank/DDBJ databases">
        <title>Genomes of endolithic fungi from Antarctica.</title>
        <authorList>
            <person name="Coleine C."/>
            <person name="Masonjones S."/>
            <person name="Stajich J.E."/>
        </authorList>
    </citation>
    <scope>NUCLEOTIDE SEQUENCE [LARGE SCALE GENOMIC DNA]</scope>
    <source>
        <strain evidence="15">CCFEE 5527</strain>
    </source>
</reference>
<accession>A0A1V8TAW5</accession>
<organism evidence="14 15">
    <name type="scientific">Cryoendolithus antarcticus</name>
    <dbReference type="NCBI Taxonomy" id="1507870"/>
    <lineage>
        <taxon>Eukaryota</taxon>
        <taxon>Fungi</taxon>
        <taxon>Dikarya</taxon>
        <taxon>Ascomycota</taxon>
        <taxon>Pezizomycotina</taxon>
        <taxon>Dothideomycetes</taxon>
        <taxon>Dothideomycetidae</taxon>
        <taxon>Cladosporiales</taxon>
        <taxon>Cladosporiaceae</taxon>
        <taxon>Cryoendolithus</taxon>
    </lineage>
</organism>
<evidence type="ECO:0000313" key="15">
    <source>
        <dbReference type="Proteomes" id="UP000192596"/>
    </source>
</evidence>
<feature type="compositionally biased region" description="Polar residues" evidence="12">
    <location>
        <begin position="1460"/>
        <end position="1487"/>
    </location>
</feature>
<dbReference type="UniPathway" id="UPA00047">
    <property type="reaction ID" value="UER00054"/>
</dbReference>
<feature type="domain" description="ACT-like" evidence="13">
    <location>
        <begin position="1838"/>
        <end position="1912"/>
    </location>
</feature>
<comment type="similarity">
    <text evidence="4 11">Belongs to the serine/threonine dehydratase family.</text>
</comment>
<proteinExistence type="inferred from homology"/>
<evidence type="ECO:0000256" key="12">
    <source>
        <dbReference type="SAM" id="MobiDB-lite"/>
    </source>
</evidence>
<evidence type="ECO:0000256" key="1">
    <source>
        <dbReference type="ARBA" id="ARBA00001274"/>
    </source>
</evidence>
<dbReference type="Gene3D" id="3.40.50.1100">
    <property type="match status" value="2"/>
</dbReference>
<keyword evidence="10 11" id="KW-0100">Branched-chain amino acid biosynthesis</keyword>
<evidence type="ECO:0000256" key="4">
    <source>
        <dbReference type="ARBA" id="ARBA00010869"/>
    </source>
</evidence>
<dbReference type="GO" id="GO:0004794">
    <property type="term" value="F:threonine deaminase activity"/>
    <property type="evidence" value="ECO:0007669"/>
    <property type="project" value="UniProtKB-UniRule"/>
</dbReference>
<dbReference type="InterPro" id="IPR001721">
    <property type="entry name" value="TD_ACT-like"/>
</dbReference>
<evidence type="ECO:0000256" key="6">
    <source>
        <dbReference type="ARBA" id="ARBA00022624"/>
    </source>
</evidence>
<dbReference type="OrthoDB" id="4418812at2759"/>
<dbReference type="EMBL" id="NAJO01000012">
    <property type="protein sequence ID" value="OQO08510.1"/>
    <property type="molecule type" value="Genomic_DNA"/>
</dbReference>
<feature type="region of interest" description="Disordered" evidence="12">
    <location>
        <begin position="1"/>
        <end position="27"/>
    </location>
</feature>
<evidence type="ECO:0000256" key="9">
    <source>
        <dbReference type="ARBA" id="ARBA00023239"/>
    </source>
</evidence>
<dbReference type="Gene3D" id="3.40.1020.10">
    <property type="entry name" value="Biosynthetic Threonine Deaminase, Domain 3"/>
    <property type="match status" value="1"/>
</dbReference>
<comment type="pathway">
    <text evidence="3 11">Amino-acid biosynthesis; L-isoleucine biosynthesis; 2-oxobutanoate from L-threonine: step 1/1.</text>
</comment>
<dbReference type="FunFam" id="3.40.50.1100:FF:000005">
    <property type="entry name" value="Threonine dehydratase catabolic"/>
    <property type="match status" value="1"/>
</dbReference>
<keyword evidence="7" id="KW-0677">Repeat</keyword>
<evidence type="ECO:0000256" key="11">
    <source>
        <dbReference type="RuleBase" id="RU362012"/>
    </source>
</evidence>
<dbReference type="FunFam" id="3.40.50.1100:FF:000008">
    <property type="entry name" value="L-threonine dehydratase"/>
    <property type="match status" value="1"/>
</dbReference>
<dbReference type="SUPFAM" id="SSF55021">
    <property type="entry name" value="ACT-like"/>
    <property type="match status" value="2"/>
</dbReference>
<keyword evidence="8 11" id="KW-0663">Pyridoxal phosphate</keyword>
<feature type="region of interest" description="Disordered" evidence="12">
    <location>
        <begin position="1294"/>
        <end position="1324"/>
    </location>
</feature>
<feature type="compositionally biased region" description="Acidic residues" evidence="12">
    <location>
        <begin position="1295"/>
        <end position="1307"/>
    </location>
</feature>
<comment type="catalytic activity">
    <reaction evidence="1 11">
        <text>L-threonine = 2-oxobutanoate + NH4(+)</text>
        <dbReference type="Rhea" id="RHEA:22108"/>
        <dbReference type="ChEBI" id="CHEBI:16763"/>
        <dbReference type="ChEBI" id="CHEBI:28938"/>
        <dbReference type="ChEBI" id="CHEBI:57926"/>
        <dbReference type="EC" id="4.3.1.19"/>
    </reaction>
</comment>
<dbReference type="Gene3D" id="3.90.70.10">
    <property type="entry name" value="Cysteine proteinases"/>
    <property type="match status" value="1"/>
</dbReference>
<dbReference type="InterPro" id="IPR001926">
    <property type="entry name" value="TrpB-like_PALP"/>
</dbReference>
<dbReference type="CDD" id="cd01562">
    <property type="entry name" value="Thr-dehyd"/>
    <property type="match status" value="1"/>
</dbReference>
<dbReference type="InterPro" id="IPR005787">
    <property type="entry name" value="Thr_deHydtase_biosynth"/>
</dbReference>
<evidence type="ECO:0000256" key="7">
    <source>
        <dbReference type="ARBA" id="ARBA00022737"/>
    </source>
</evidence>
<evidence type="ECO:0000256" key="3">
    <source>
        <dbReference type="ARBA" id="ARBA00004810"/>
    </source>
</evidence>
<dbReference type="InterPro" id="IPR050147">
    <property type="entry name" value="Ser/Thr_Dehydratase"/>
</dbReference>
<dbReference type="Proteomes" id="UP000192596">
    <property type="component" value="Unassembled WGS sequence"/>
</dbReference>
<evidence type="ECO:0000256" key="5">
    <source>
        <dbReference type="ARBA" id="ARBA00022605"/>
    </source>
</evidence>
<keyword evidence="5 11" id="KW-0028">Amino-acid biosynthesis</keyword>
<feature type="domain" description="ACT-like" evidence="13">
    <location>
        <begin position="1935"/>
        <end position="2008"/>
    </location>
</feature>
<sequence length="2018" mass="223710">MAEDIVMSDADDEFPPNSQHSDDFLPPTFDASDLLTAPLSSALSEPHPYNAAFKDLCIDAQAIRVAHPPTGPSQPGVDAPTPAVDAILLRKHKVHDKLFSKCFQQLMAPKEPKNPTAEALGLEERFMAWAIVVTTVEKELPKKHTVSNTWVYNNARNPAKRMQIFRFFHAMSQADIALVQEALLRLCERIAAGPGVYDARTFPMVSQAALDNANLSIGLQIPLPYISKNCQSRTITMTAHIIDPQTGKTETFLKKPVTALFANSTVQIHAARRFSAPNNPPNPSTPDDEALQRRGMINMHWICSKLEGKVCTLEAAELYYKSCLEVLGVREATDKVSIGTGESLYSSGALFTLTTSESGYRIRPSQTLAKDIEPFCMNTISLPESPDATYRVLELGMRYWQLSGDILWTFEAMAIRADVEILLWETAESMPELHLLEKRGHAKLAADTRQGRNEIWSNFLRESGLDDPTVAPTSYYGATLDVSLPRPDIFAVQLDAIEPITVITDEEGRRITASHAPGNFKACLALENCLKWAHGKLLLPLFAELCQLPDESRRQYLHRCIDHLYLISLQLPYSTEERLQLDPEKVDAIRQQLSRCAVDPDEADSTFQPWRISNSCYATSARGVPGAERIANGKEDFPDLDTIIEFMVTFGEQNGEDYNTDDVPYLFNPANKPIFWDWRCNKQFHALRLMTMNRNCDVWHSRVAHRSVESLFALQLYQHIRPGDFQFHPDYPENFMWMRRELEPYTRHPLMLGAHKVNHGLPMETGFGESYEQLDLVKCNIIFDCWSYDAARGGDDANHQRMQELLVHAPLKFRDWPLGIPDNVAPVPQLERSAQRKESAQARKDRLLQLYNMSLRRHFNTVPAATGRPSAANLTNRNNVVLDSATAPHESNTGRLANELSLRGDLNMKKHKTATAHLRAAMNAPDSNKGKVTPVLTENVLRAVMALYCNSFRFGQEDDPGALLDTIVDILNTAGDVSLPFTAPTAVVSDGPLRNIMQQYQEERFYHRQNGADSTIETLLGMQIAVETVCTQPDCATPVRRKFEEKRSIKLNFPVDALDQPDRPYTMDELIDSSDEIGTSPIADDIHLSCASDESHAVDRTIYRRILQTPTVLVIKIERHRLTSLLHASERDMGRSARFLENPIDLGDGTIDLERLAQAQLPSEATYGAFDPSDKTATRYRLRGVLAHKTRHFIAMARIADEQGYFRWAAFDDRELAPHWAHPADNQLEPMYGICGMVYTLMSEEEIAAFAAEAALNERIAGPPSELGDETNGTLDGATIDDEEIVVDPDSLLIDSDEYDSDSDSDSDSSSSDGSDSDSDGEQGAADYTKLRLSEVVQDLQQRLATLCTEDPSSSSAMVELAGISADSPHCFPVMTRACPWLLAEQLAAAQSRVQELAQQPRSQAPTIEDIERMLADLRHEDITRASFALNNRVAAALSQTAPPIVEIMADYTIDHATTNGYHTPQTPTKTQHSGLSLTEYSLSSPPASTPRKEETRVPPDFLLPTGYPDYLRLILTSRVYDVIEETPLTHAVNLSNRLECKVLLKREDLLPVFSFKLRGAYNKMAHLTQAERWKGVIACSAGNHAQGVAYSARKLKIPATITMPTGTPAIKHSNVSRLGGNVVLHGADFDAAKTECARLSDLHGLTNIPPFDDPYVIAGQGTIGMEIIRQADLSNLEAIFCCVGGGGLVAGIGVYVKRIAPHVKIIGVETYDANAMVQSLKLGRRVVLSEVGLFADGAAVKTVGEETFRLAQEVVDEVIQVTTDEICAAIKDTFEDTRSILEPAGALSLAGLKKYTATNPSLNTSRQLVAIASGANMNFDRLRFVAERAALGEKKEALLCVTIPETPGSFAALVSAVNPMSVTEFAYRYTSPNRANILIGISLTASTRDRDLASLLTRLQAQDMPAQDVSSSELAKSHLRYLVGGRLPEGANERLFSFTFPERQGALYKFLTTLQPGFNISLFHYRNYGGDVARVLAGIQCPDDKEGQEGIEGFLGELGYPWHEETGDEVYKLFMRQ</sequence>
<dbReference type="SUPFAM" id="SSF54001">
    <property type="entry name" value="Cysteine proteinases"/>
    <property type="match status" value="1"/>
</dbReference>
<dbReference type="EC" id="4.3.1.19" evidence="11"/>
<name>A0A1V8TAW5_9PEZI</name>
<dbReference type="NCBIfam" id="NF006674">
    <property type="entry name" value="PRK09224.1"/>
    <property type="match status" value="1"/>
</dbReference>
<dbReference type="GO" id="GO:0006567">
    <property type="term" value="P:L-threonine catabolic process"/>
    <property type="evidence" value="ECO:0007669"/>
    <property type="project" value="TreeGrafter"/>
</dbReference>
<dbReference type="PROSITE" id="PS51672">
    <property type="entry name" value="ACT_LIKE"/>
    <property type="match status" value="2"/>
</dbReference>
<keyword evidence="9 11" id="KW-0456">Lyase</keyword>
<dbReference type="Pfam" id="PF00291">
    <property type="entry name" value="PALP"/>
    <property type="match status" value="1"/>
</dbReference>
<feature type="region of interest" description="Disordered" evidence="12">
    <location>
        <begin position="1261"/>
        <end position="1282"/>
    </location>
</feature>
<dbReference type="GO" id="GO:0009097">
    <property type="term" value="P:isoleucine biosynthetic process"/>
    <property type="evidence" value="ECO:0007669"/>
    <property type="project" value="UniProtKB-UniRule"/>
</dbReference>
<dbReference type="InterPro" id="IPR036052">
    <property type="entry name" value="TrpB-like_PALP_sf"/>
</dbReference>
<dbReference type="InterPro" id="IPR045865">
    <property type="entry name" value="ACT-like_dom_sf"/>
</dbReference>
<dbReference type="PROSITE" id="PS00165">
    <property type="entry name" value="DEHYDRATASE_SER_THR"/>
    <property type="match status" value="1"/>
</dbReference>
<dbReference type="InterPro" id="IPR038765">
    <property type="entry name" value="Papain-like_cys_pep_sf"/>
</dbReference>
<dbReference type="PANTHER" id="PTHR48078:SF11">
    <property type="entry name" value="THREONINE DEHYDRATASE, MITOCHONDRIAL"/>
    <property type="match status" value="1"/>
</dbReference>
<evidence type="ECO:0000259" key="13">
    <source>
        <dbReference type="PROSITE" id="PS51672"/>
    </source>
</evidence>
<dbReference type="NCBIfam" id="TIGR01124">
    <property type="entry name" value="ilvA_2Cterm"/>
    <property type="match status" value="1"/>
</dbReference>
<dbReference type="STRING" id="1507870.A0A1V8TAW5"/>
<dbReference type="InterPro" id="IPR038110">
    <property type="entry name" value="TD_ACT-like_sf"/>
</dbReference>
<gene>
    <name evidence="14" type="ORF">B0A48_06380</name>
</gene>
<comment type="cofactor">
    <cofactor evidence="2 11">
        <name>pyridoxal 5'-phosphate</name>
        <dbReference type="ChEBI" id="CHEBI:597326"/>
    </cofactor>
</comment>
<dbReference type="GO" id="GO:0003941">
    <property type="term" value="F:L-serine ammonia-lyase activity"/>
    <property type="evidence" value="ECO:0007669"/>
    <property type="project" value="TreeGrafter"/>
</dbReference>
<dbReference type="SUPFAM" id="SSF53686">
    <property type="entry name" value="Tryptophan synthase beta subunit-like PLP-dependent enzymes"/>
    <property type="match status" value="1"/>
</dbReference>
<dbReference type="CDD" id="cd04906">
    <property type="entry name" value="ACT_ThrD-I_1"/>
    <property type="match status" value="1"/>
</dbReference>
<dbReference type="InterPro" id="IPR000634">
    <property type="entry name" value="Ser/Thr_deHydtase_PyrdxlP-BS"/>
</dbReference>
<keyword evidence="15" id="KW-1185">Reference proteome</keyword>
<evidence type="ECO:0000256" key="2">
    <source>
        <dbReference type="ARBA" id="ARBA00001933"/>
    </source>
</evidence>